<keyword evidence="2" id="KW-1185">Reference proteome</keyword>
<dbReference type="Proteomes" id="UP000215914">
    <property type="component" value="Chromosome 9"/>
</dbReference>
<dbReference type="InParanoid" id="A0A251TVH4"/>
<gene>
    <name evidence="1" type="ORF">HannXRQ_Chr09g0257021</name>
</gene>
<dbReference type="AlphaFoldDB" id="A0A251TVH4"/>
<proteinExistence type="predicted"/>
<evidence type="ECO:0000313" key="2">
    <source>
        <dbReference type="Proteomes" id="UP000215914"/>
    </source>
</evidence>
<name>A0A251TVH4_HELAN</name>
<dbReference type="EMBL" id="CM007898">
    <property type="protein sequence ID" value="OTG15128.1"/>
    <property type="molecule type" value="Genomic_DNA"/>
</dbReference>
<reference evidence="2" key="1">
    <citation type="journal article" date="2017" name="Nature">
        <title>The sunflower genome provides insights into oil metabolism, flowering and Asterid evolution.</title>
        <authorList>
            <person name="Badouin H."/>
            <person name="Gouzy J."/>
            <person name="Grassa C.J."/>
            <person name="Murat F."/>
            <person name="Staton S.E."/>
            <person name="Cottret L."/>
            <person name="Lelandais-Briere C."/>
            <person name="Owens G.L."/>
            <person name="Carrere S."/>
            <person name="Mayjonade B."/>
            <person name="Legrand L."/>
            <person name="Gill N."/>
            <person name="Kane N.C."/>
            <person name="Bowers J.E."/>
            <person name="Hubner S."/>
            <person name="Bellec A."/>
            <person name="Berard A."/>
            <person name="Berges H."/>
            <person name="Blanchet N."/>
            <person name="Boniface M.C."/>
            <person name="Brunel D."/>
            <person name="Catrice O."/>
            <person name="Chaidir N."/>
            <person name="Claudel C."/>
            <person name="Donnadieu C."/>
            <person name="Faraut T."/>
            <person name="Fievet G."/>
            <person name="Helmstetter N."/>
            <person name="King M."/>
            <person name="Knapp S.J."/>
            <person name="Lai Z."/>
            <person name="Le Paslier M.C."/>
            <person name="Lippi Y."/>
            <person name="Lorenzon L."/>
            <person name="Mandel J.R."/>
            <person name="Marage G."/>
            <person name="Marchand G."/>
            <person name="Marquand E."/>
            <person name="Bret-Mestries E."/>
            <person name="Morien E."/>
            <person name="Nambeesan S."/>
            <person name="Nguyen T."/>
            <person name="Pegot-Espagnet P."/>
            <person name="Pouilly N."/>
            <person name="Raftis F."/>
            <person name="Sallet E."/>
            <person name="Schiex T."/>
            <person name="Thomas J."/>
            <person name="Vandecasteele C."/>
            <person name="Vares D."/>
            <person name="Vear F."/>
            <person name="Vautrin S."/>
            <person name="Crespi M."/>
            <person name="Mangin B."/>
            <person name="Burke J.M."/>
            <person name="Salse J."/>
            <person name="Munos S."/>
            <person name="Vincourt P."/>
            <person name="Rieseberg L.H."/>
            <person name="Langlade N.B."/>
        </authorList>
    </citation>
    <scope>NUCLEOTIDE SEQUENCE [LARGE SCALE GENOMIC DNA]</scope>
    <source>
        <strain evidence="2">cv. SF193</strain>
    </source>
</reference>
<evidence type="ECO:0000313" key="1">
    <source>
        <dbReference type="EMBL" id="OTG15128.1"/>
    </source>
</evidence>
<sequence>MEIEEDTAVIPSEEAQSYAGSWISPIMRYLQYGEIPMGENPRAFRIKSFPDQGISIYNLK</sequence>
<organism evidence="1 2">
    <name type="scientific">Helianthus annuus</name>
    <name type="common">Common sunflower</name>
    <dbReference type="NCBI Taxonomy" id="4232"/>
    <lineage>
        <taxon>Eukaryota</taxon>
        <taxon>Viridiplantae</taxon>
        <taxon>Streptophyta</taxon>
        <taxon>Embryophyta</taxon>
        <taxon>Tracheophyta</taxon>
        <taxon>Spermatophyta</taxon>
        <taxon>Magnoliopsida</taxon>
        <taxon>eudicotyledons</taxon>
        <taxon>Gunneridae</taxon>
        <taxon>Pentapetalae</taxon>
        <taxon>asterids</taxon>
        <taxon>campanulids</taxon>
        <taxon>Asterales</taxon>
        <taxon>Asteraceae</taxon>
        <taxon>Asteroideae</taxon>
        <taxon>Heliantheae alliance</taxon>
        <taxon>Heliantheae</taxon>
        <taxon>Helianthus</taxon>
    </lineage>
</organism>
<protein>
    <submittedName>
        <fullName evidence="1">Uncharacterized protein</fullName>
    </submittedName>
</protein>
<accession>A0A251TVH4</accession>